<dbReference type="GO" id="GO:0004180">
    <property type="term" value="F:carboxypeptidase activity"/>
    <property type="evidence" value="ECO:0007669"/>
    <property type="project" value="TreeGrafter"/>
</dbReference>
<dbReference type="GO" id="GO:0005829">
    <property type="term" value="C:cytosol"/>
    <property type="evidence" value="ECO:0007669"/>
    <property type="project" value="UniProtKB-ARBA"/>
</dbReference>
<dbReference type="PANTHER" id="PTHR43660:SF1">
    <property type="entry name" value="DIPEPTIDYL CARBOXYPEPTIDASE"/>
    <property type="match status" value="1"/>
</dbReference>
<dbReference type="SUPFAM" id="SSF55486">
    <property type="entry name" value="Metalloproteases ('zincins'), catalytic domain"/>
    <property type="match status" value="1"/>
</dbReference>
<dbReference type="PANTHER" id="PTHR43660">
    <property type="entry name" value="DIPEPTIDYL CARBOXYPEPTIDASE"/>
    <property type="match status" value="1"/>
</dbReference>
<keyword evidence="6" id="KW-0862">Zinc</keyword>
<dbReference type="InterPro" id="IPR001567">
    <property type="entry name" value="Pept_M3A_M3B_dom"/>
</dbReference>
<evidence type="ECO:0000259" key="8">
    <source>
        <dbReference type="Pfam" id="PF01432"/>
    </source>
</evidence>
<evidence type="ECO:0000256" key="2">
    <source>
        <dbReference type="ARBA" id="ARBA00006040"/>
    </source>
</evidence>
<organism evidence="9">
    <name type="scientific">freshwater metagenome</name>
    <dbReference type="NCBI Taxonomy" id="449393"/>
    <lineage>
        <taxon>unclassified sequences</taxon>
        <taxon>metagenomes</taxon>
        <taxon>ecological metagenomes</taxon>
    </lineage>
</organism>
<sequence>MEQLNPFASRSVLEYELPDFTQIRDEHYLPAFYEGCASQLAEVEAILAQPKVSFENTLIALEKSGAMLHRMLVVFYNKSSADTNDTINAIESEIAPKLAAHNDAIKLNPGLFERIQKLYNTRATLGLDEQSTYLIERYHRDFVHAGAALSEQQREQLKTYNERLSVLEANFDQNALAEANRLGVVVDDVKRLKGLSDSEISTASAAATERGLKDKYLIGMVNFSGHPLLASLEDRALRQEIMQASLSKSIVGGVFDNRDLLLEIVSIRSKRAKLLGFANHAEYVLSEETAKKPELAHAMLKQIAPAAIANANSEANELQILLQRDEPGTQLSSWDWAFYTEILRKEKYSLDTALMKPYFELERVLFDGVFYAATKLFGITFTERKDLVAYHPEARVFEVHNEDGSKLGLFIGDFFTRASKHGGAWMNNLVDQSFLLEQLPVVVNNLNIPKPQPGEDALLTFDETSTLFHEFGHALHGLFSKVQYPRFSGTEVERDFVEFPSQVNEMWMLWPEVLANYAKHHKTGEAFPAEWIENLKKSETFNQGFETTSYLAAAILDLAWHEIPEGISENVETFEATAIENYGLNFDAVPVRYRSAYFSHIFAGGYSAGYYGYIWSEVLDAASVDWFKANGGLTRANGDRFRNSLLSRGGSVDSMQMYSDFTGQKPDINPLLRRRGLA</sequence>
<dbReference type="Pfam" id="PF01432">
    <property type="entry name" value="Peptidase_M3"/>
    <property type="match status" value="1"/>
</dbReference>
<evidence type="ECO:0000256" key="7">
    <source>
        <dbReference type="ARBA" id="ARBA00023049"/>
    </source>
</evidence>
<dbReference type="InterPro" id="IPR024079">
    <property type="entry name" value="MetalloPept_cat_dom_sf"/>
</dbReference>
<keyword evidence="4" id="KW-0479">Metal-binding</keyword>
<name>A0A6J6J586_9ZZZZ</name>
<keyword evidence="5" id="KW-0378">Hydrolase</keyword>
<gene>
    <name evidence="9" type="ORF">UFOPK2131_00351</name>
</gene>
<evidence type="ECO:0000256" key="4">
    <source>
        <dbReference type="ARBA" id="ARBA00022723"/>
    </source>
</evidence>
<dbReference type="GO" id="GO:0006508">
    <property type="term" value="P:proteolysis"/>
    <property type="evidence" value="ECO:0007669"/>
    <property type="project" value="UniProtKB-KW"/>
</dbReference>
<dbReference type="EMBL" id="CAEZVT010000022">
    <property type="protein sequence ID" value="CAB4631976.1"/>
    <property type="molecule type" value="Genomic_DNA"/>
</dbReference>
<feature type="domain" description="Peptidase M3A/M3B catalytic" evidence="8">
    <location>
        <begin position="229"/>
        <end position="676"/>
    </location>
</feature>
<comment type="cofactor">
    <cofactor evidence="1">
        <name>Zn(2+)</name>
        <dbReference type="ChEBI" id="CHEBI:29105"/>
    </cofactor>
</comment>
<dbReference type="InterPro" id="IPR045090">
    <property type="entry name" value="Pept_M3A_M3B"/>
</dbReference>
<protein>
    <submittedName>
        <fullName evidence="9">Unannotated protein</fullName>
    </submittedName>
</protein>
<keyword evidence="3" id="KW-0645">Protease</keyword>
<evidence type="ECO:0000256" key="3">
    <source>
        <dbReference type="ARBA" id="ARBA00022670"/>
    </source>
</evidence>
<evidence type="ECO:0000256" key="1">
    <source>
        <dbReference type="ARBA" id="ARBA00001947"/>
    </source>
</evidence>
<dbReference type="InterPro" id="IPR024077">
    <property type="entry name" value="Neurolysin/TOP_dom2"/>
</dbReference>
<dbReference type="Gene3D" id="3.40.390.10">
    <property type="entry name" value="Collagenase (Catalytic Domain)"/>
    <property type="match status" value="1"/>
</dbReference>
<dbReference type="GO" id="GO:0046872">
    <property type="term" value="F:metal ion binding"/>
    <property type="evidence" value="ECO:0007669"/>
    <property type="project" value="UniProtKB-KW"/>
</dbReference>
<evidence type="ECO:0000256" key="5">
    <source>
        <dbReference type="ARBA" id="ARBA00022801"/>
    </source>
</evidence>
<dbReference type="CDD" id="cd06456">
    <property type="entry name" value="M3A_DCP"/>
    <property type="match status" value="1"/>
</dbReference>
<dbReference type="AlphaFoldDB" id="A0A6J6J586"/>
<accession>A0A6J6J586</accession>
<dbReference type="GO" id="GO:0004222">
    <property type="term" value="F:metalloendopeptidase activity"/>
    <property type="evidence" value="ECO:0007669"/>
    <property type="project" value="InterPro"/>
</dbReference>
<evidence type="ECO:0000256" key="6">
    <source>
        <dbReference type="ARBA" id="ARBA00022833"/>
    </source>
</evidence>
<dbReference type="FunFam" id="3.40.390.10:FF:000009">
    <property type="entry name" value="Oligopeptidase A"/>
    <property type="match status" value="1"/>
</dbReference>
<reference evidence="9" key="1">
    <citation type="submission" date="2020-05" db="EMBL/GenBank/DDBJ databases">
        <authorList>
            <person name="Chiriac C."/>
            <person name="Salcher M."/>
            <person name="Ghai R."/>
            <person name="Kavagutti S V."/>
        </authorList>
    </citation>
    <scope>NUCLEOTIDE SEQUENCE</scope>
</reference>
<evidence type="ECO:0000313" key="9">
    <source>
        <dbReference type="EMBL" id="CAB4631976.1"/>
    </source>
</evidence>
<dbReference type="InterPro" id="IPR034005">
    <property type="entry name" value="M3A_DCP"/>
</dbReference>
<dbReference type="Gene3D" id="1.10.1370.10">
    <property type="entry name" value="Neurolysin, domain 3"/>
    <property type="match status" value="1"/>
</dbReference>
<keyword evidence="7" id="KW-0482">Metalloprotease</keyword>
<comment type="similarity">
    <text evidence="2">Belongs to the peptidase M3 family.</text>
</comment>
<proteinExistence type="inferred from homology"/>